<feature type="region of interest" description="Disordered" evidence="1">
    <location>
        <begin position="494"/>
        <end position="540"/>
    </location>
</feature>
<gene>
    <name evidence="2" type="ORF">ZEAMMB73_Zm00001d016792</name>
</gene>
<dbReference type="ExpressionAtlas" id="A0A1D6HAA7">
    <property type="expression patterns" value="baseline and differential"/>
</dbReference>
<dbReference type="InterPro" id="IPR021864">
    <property type="entry name" value="DUF3475"/>
</dbReference>
<dbReference type="InterPro" id="IPR045021">
    <property type="entry name" value="PSI1/2/3"/>
</dbReference>
<dbReference type="Pfam" id="PF11961">
    <property type="entry name" value="DUF3475"/>
    <property type="match status" value="1"/>
</dbReference>
<proteinExistence type="predicted"/>
<name>A0A1D6HAA7_MAIZE</name>
<dbReference type="GO" id="GO:0045927">
    <property type="term" value="P:positive regulation of growth"/>
    <property type="evidence" value="ECO:0007669"/>
    <property type="project" value="InterPro"/>
</dbReference>
<evidence type="ECO:0000313" key="2">
    <source>
        <dbReference type="EMBL" id="AQK71643.1"/>
    </source>
</evidence>
<evidence type="ECO:0000256" key="1">
    <source>
        <dbReference type="SAM" id="MobiDB-lite"/>
    </source>
</evidence>
<dbReference type="OMA" id="TWEDRAM"/>
<dbReference type="PANTHER" id="PTHR31730:SF25">
    <property type="entry name" value="DUF668 DOMAIN-CONTAINING PROTEIN"/>
    <property type="match status" value="1"/>
</dbReference>
<feature type="compositionally biased region" description="Basic and acidic residues" evidence="1">
    <location>
        <begin position="522"/>
        <end position="538"/>
    </location>
</feature>
<dbReference type="AlphaFoldDB" id="A0A1D6HAA7"/>
<protein>
    <submittedName>
        <fullName evidence="2">OSJNBa0088K19.7-like protein</fullName>
    </submittedName>
</protein>
<organism evidence="2">
    <name type="scientific">Zea mays</name>
    <name type="common">Maize</name>
    <dbReference type="NCBI Taxonomy" id="4577"/>
    <lineage>
        <taxon>Eukaryota</taxon>
        <taxon>Viridiplantae</taxon>
        <taxon>Streptophyta</taxon>
        <taxon>Embryophyta</taxon>
        <taxon>Tracheophyta</taxon>
        <taxon>Spermatophyta</taxon>
        <taxon>Magnoliopsida</taxon>
        <taxon>Liliopsida</taxon>
        <taxon>Poales</taxon>
        <taxon>Poaceae</taxon>
        <taxon>PACMAD clade</taxon>
        <taxon>Panicoideae</taxon>
        <taxon>Andropogonodae</taxon>
        <taxon>Andropogoneae</taxon>
        <taxon>Tripsacinae</taxon>
        <taxon>Zea</taxon>
    </lineage>
</organism>
<reference evidence="2" key="1">
    <citation type="submission" date="2015-12" db="EMBL/GenBank/DDBJ databases">
        <title>Update maize B73 reference genome by single molecule sequencing technologies.</title>
        <authorList>
            <consortium name="Maize Genome Sequencing Project"/>
            <person name="Ware D."/>
        </authorList>
    </citation>
    <scope>NUCLEOTIDE SEQUENCE</scope>
    <source>
        <tissue evidence="2">Seedling</tissue>
    </source>
</reference>
<dbReference type="Pfam" id="PF05003">
    <property type="entry name" value="DUF668"/>
    <property type="match status" value="1"/>
</dbReference>
<dbReference type="PANTHER" id="PTHR31730">
    <property type="entry name" value="OS01G0873900 PROTEIN"/>
    <property type="match status" value="1"/>
</dbReference>
<dbReference type="InterPro" id="IPR007700">
    <property type="entry name" value="DUF668"/>
</dbReference>
<accession>A0A1D6HAA7</accession>
<dbReference type="EMBL" id="CM000781">
    <property type="protein sequence ID" value="AQK71643.1"/>
    <property type="molecule type" value="Genomic_DNA"/>
</dbReference>
<sequence length="582" mass="64183">MGFVVEQDFKAFSAAGKNRTAPVEEAVDPNQVSDIGTVLGRKSTSGLGKAVEVLDNLSSSMSSLSPGGGFVAGPTTKGNKISILAFEVANTIVKGMSLMQSLSKESLNYLQDMVLLSEGVQRLVSSNMGYLMRIAAADKRQELRIFSQEVIRFGNRCKDPQWHNLDRYFSKLESEITPQPQLKETAKADMQQLMALVRHTGDLYHELHALDRFEQDYRRKLEEEKRSVTSERGDTVQIIRQELKSQRKHVHNLKKKSLWSKPLDSVMEKLVDIVHFLHVEIQDTFGPCVGESSESQESRQTLGSAGLSLHYANIISQIDNIVSRSSVPPQSTRDALYQSLPPNVKSALRTRLITPTESQEVPITRTRSSMEKTLQWIVPVANNTARAHHGFGWVGEWANTGNDPAQKQAGQPGALKIETLYHADKEKADACVLDLVVWLHILISYSRPANRSPSRSPVRSPTHAAPRVVVAAAATSGRPAGLTREEREMLQDAYTRRRSPGAGKSKSQELAAARGNRVALSRNDRLSKSGPSSREHGGRVFPLATGRSAAASSPVAVGFDIDRIKALEDVVDRVDAQKQTRL</sequence>